<keyword evidence="4" id="KW-1185">Reference proteome</keyword>
<feature type="domain" description="Macro" evidence="2">
    <location>
        <begin position="1"/>
        <end position="158"/>
    </location>
</feature>
<proteinExistence type="predicted"/>
<dbReference type="PANTHER" id="PTHR12521:SF0">
    <property type="entry name" value="ADP-RIBOSE GLYCOHYDROLASE OARD1"/>
    <property type="match status" value="1"/>
</dbReference>
<dbReference type="CDD" id="cd02901">
    <property type="entry name" value="Macro_Poa1p-like"/>
    <property type="match status" value="1"/>
</dbReference>
<dbReference type="Proteomes" id="UP000198703">
    <property type="component" value="Unassembled WGS sequence"/>
</dbReference>
<dbReference type="RefSeq" id="WP_217632115.1">
    <property type="nucleotide sequence ID" value="NZ_FNQM01000003.1"/>
</dbReference>
<dbReference type="SMART" id="SM00506">
    <property type="entry name" value="A1pp"/>
    <property type="match status" value="1"/>
</dbReference>
<dbReference type="GO" id="GO:0140291">
    <property type="term" value="P:peptidyl-glutamate ADP-deribosylation"/>
    <property type="evidence" value="ECO:0007669"/>
    <property type="project" value="TreeGrafter"/>
</dbReference>
<dbReference type="STRING" id="89524.SAMN05444370_103333"/>
<dbReference type="EMBL" id="FNQM01000003">
    <property type="protein sequence ID" value="SEA17288.1"/>
    <property type="molecule type" value="Genomic_DNA"/>
</dbReference>
<sequence length="360" mass="39942">MVFPMIDYRAGNLLDADAEALVNTVNTVGVSGKGVALMFKEAFPENFRAYAAACRAGDIAPGGLFVTERRDMLGPRWIINFATKDHWRSPSRLEWIEAGLADLRREIAARGIRSIAIPPLGAGNGGLDWTDVKPLITEALGDMDVAVAVFEPSDSYRNVVKRRGVEKLTPARALMSEMIARYEILGFDCSILEAQKLAWFLSVASRSLRLDDPIDGRFAPDRYGPYSDRVRHLLDSLDGSYLTCERRVAEARPFDPIRFRHDRRDRVTAFLTTEAAATLRPALDRVTAIIDGFQSPHGMELLATVDWLRRKEGVEMKAQPMTEAIGAWPGPEGSAARKAGIFHRDHIETAIDHLIATDPI</sequence>
<evidence type="ECO:0000313" key="4">
    <source>
        <dbReference type="Proteomes" id="UP000198703"/>
    </source>
</evidence>
<name>A0A1H3Z1I3_9RHOB</name>
<organism evidence="3 4">
    <name type="scientific">Rubrimonas cliftonensis</name>
    <dbReference type="NCBI Taxonomy" id="89524"/>
    <lineage>
        <taxon>Bacteria</taxon>
        <taxon>Pseudomonadati</taxon>
        <taxon>Pseudomonadota</taxon>
        <taxon>Alphaproteobacteria</taxon>
        <taxon>Rhodobacterales</taxon>
        <taxon>Paracoccaceae</taxon>
        <taxon>Rubrimonas</taxon>
    </lineage>
</organism>
<dbReference type="PROSITE" id="PS51154">
    <property type="entry name" value="MACRO"/>
    <property type="match status" value="1"/>
</dbReference>
<comment type="catalytic activity">
    <reaction evidence="1">
        <text>an N-(ADP-alpha-D-ribosyl)-thymidine in DNA + H2O = a thymidine in DNA + ADP-D-ribose</text>
        <dbReference type="Rhea" id="RHEA:71655"/>
        <dbReference type="Rhea" id="RHEA-COMP:13556"/>
        <dbReference type="Rhea" id="RHEA-COMP:18051"/>
        <dbReference type="ChEBI" id="CHEBI:15377"/>
        <dbReference type="ChEBI" id="CHEBI:57967"/>
        <dbReference type="ChEBI" id="CHEBI:137386"/>
        <dbReference type="ChEBI" id="CHEBI:191199"/>
    </reaction>
    <physiologicalReaction direction="left-to-right" evidence="1">
        <dbReference type="Rhea" id="RHEA:71656"/>
    </physiologicalReaction>
</comment>
<dbReference type="Gene3D" id="3.40.220.10">
    <property type="entry name" value="Leucine Aminopeptidase, subunit E, domain 1"/>
    <property type="match status" value="1"/>
</dbReference>
<dbReference type="InterPro" id="IPR050892">
    <property type="entry name" value="ADP-ribose_metab_enzymes"/>
</dbReference>
<protein>
    <submittedName>
        <fullName evidence="3">O-acetyl-ADP-ribose deacetylase (Regulator of RNase III), contains Macro domain</fullName>
    </submittedName>
</protein>
<reference evidence="3 4" key="1">
    <citation type="submission" date="2016-10" db="EMBL/GenBank/DDBJ databases">
        <authorList>
            <person name="de Groot N.N."/>
        </authorList>
    </citation>
    <scope>NUCLEOTIDE SEQUENCE [LARGE SCALE GENOMIC DNA]</scope>
    <source>
        <strain evidence="3 4">DSM 15345</strain>
    </source>
</reference>
<dbReference type="PANTHER" id="PTHR12521">
    <property type="entry name" value="PROTEIN C6ORF130"/>
    <property type="match status" value="1"/>
</dbReference>
<dbReference type="InterPro" id="IPR002589">
    <property type="entry name" value="Macro_dom"/>
</dbReference>
<dbReference type="AlphaFoldDB" id="A0A1H3Z1I3"/>
<dbReference type="SUPFAM" id="SSF52949">
    <property type="entry name" value="Macro domain-like"/>
    <property type="match status" value="1"/>
</dbReference>
<dbReference type="InterPro" id="IPR043472">
    <property type="entry name" value="Macro_dom-like"/>
</dbReference>
<gene>
    <name evidence="3" type="ORF">SAMN05444370_103333</name>
</gene>
<accession>A0A1H3Z1I3</accession>
<dbReference type="Pfam" id="PF01661">
    <property type="entry name" value="Macro"/>
    <property type="match status" value="1"/>
</dbReference>
<evidence type="ECO:0000259" key="2">
    <source>
        <dbReference type="PROSITE" id="PS51154"/>
    </source>
</evidence>
<evidence type="ECO:0000313" key="3">
    <source>
        <dbReference type="EMBL" id="SEA17288.1"/>
    </source>
</evidence>
<evidence type="ECO:0000256" key="1">
    <source>
        <dbReference type="ARBA" id="ARBA00035885"/>
    </source>
</evidence>